<evidence type="ECO:0000259" key="1">
    <source>
        <dbReference type="Pfam" id="PF06527"/>
    </source>
</evidence>
<dbReference type="STRING" id="1196031.A361_20510"/>
<protein>
    <recommendedName>
        <fullName evidence="1">TniQ domain-containing protein</fullName>
    </recommendedName>
</protein>
<dbReference type="RefSeq" id="WP_019380148.1">
    <property type="nucleotide sequence ID" value="NZ_CP015506.1"/>
</dbReference>
<sequence length="611" mass="72242">MKPLLNRVVGKKNESLYSLLFRAARENYYDHLGSMLKEIAATIYNTNCNYLREEYGSTHVFKELSRSLKLDVSKYILNKYDDILVDIVSPNGEVSSLFQSHRVYQKYHTKYCPECIKNDYYHRLDWDLSLITLCNEHKIKLIDVCPNCKRKILLGRFMADKCKCSFRFSATETIDKENEVMVLEAQKAIFNYLHGVDMQQFKNVSLTAQEYFFLFFYLCKAMDNRKVEYFTSFNHISQLKKLNFNGNKNIDSMRLMNTIAHFCIIDPFDYFHELLKCVDSLRKQKQDTYFRVANYLKKVINHPKGSIYQQAYDNYLNELTDENINQRYKIKSKLKEKKYVTRTEALKILNTEWKVILNLCQYNLLKQRIIKRKERTVKLIERESLERYIKMKEESLSLSALGRFIGANFYTTRGLVEKDIIMAEHGPGIEGYPIWYIRKERGEEFLNKLSNLAVEGINSINQEWISFEKVNTHLMCYEIKTVNLIELLLQNVFRFAFLRGSKKIKSIVINSQDVSFFINRKKIETVSSDGFSVRELVKILKMAQPTIEKKLNAGIISISNTKRNRNGSIVRYVSKETVMRFLMERNNFNETEAQCYIDQYIFERSNLAKRK</sequence>
<name>A0A160MEV9_9BACI</name>
<accession>A0A160MEV9</accession>
<dbReference type="Proteomes" id="UP000077856">
    <property type="component" value="Chromosome"/>
</dbReference>
<dbReference type="InterPro" id="IPR009492">
    <property type="entry name" value="TniQ"/>
</dbReference>
<proteinExistence type="predicted"/>
<evidence type="ECO:0000313" key="3">
    <source>
        <dbReference type="Proteomes" id="UP000077856"/>
    </source>
</evidence>
<dbReference type="KEGG" id="bon:A361_20510"/>
<reference evidence="2 3" key="1">
    <citation type="submission" date="2016-04" db="EMBL/GenBank/DDBJ databases">
        <title>Complete genome sequence of Bacillus oceanisediminis strain 2691.</title>
        <authorList>
            <person name="Jeong H."/>
            <person name="Kim H.J."/>
            <person name="Lee D.-W."/>
        </authorList>
    </citation>
    <scope>NUCLEOTIDE SEQUENCE [LARGE SCALE GENOMIC DNA]</scope>
    <source>
        <strain evidence="2 3">2691</strain>
    </source>
</reference>
<feature type="domain" description="TniQ" evidence="1">
    <location>
        <begin position="11"/>
        <end position="141"/>
    </location>
</feature>
<dbReference type="EMBL" id="CP015506">
    <property type="protein sequence ID" value="AND41443.1"/>
    <property type="molecule type" value="Genomic_DNA"/>
</dbReference>
<evidence type="ECO:0000313" key="2">
    <source>
        <dbReference type="EMBL" id="AND41443.1"/>
    </source>
</evidence>
<gene>
    <name evidence="2" type="ORF">A361_20510</name>
</gene>
<organism evidence="2 3">
    <name type="scientific">Cytobacillus oceanisediminis 2691</name>
    <dbReference type="NCBI Taxonomy" id="1196031"/>
    <lineage>
        <taxon>Bacteria</taxon>
        <taxon>Bacillati</taxon>
        <taxon>Bacillota</taxon>
        <taxon>Bacilli</taxon>
        <taxon>Bacillales</taxon>
        <taxon>Bacillaceae</taxon>
        <taxon>Cytobacillus</taxon>
    </lineage>
</organism>
<dbReference type="Pfam" id="PF06527">
    <property type="entry name" value="TniQ"/>
    <property type="match status" value="1"/>
</dbReference>
<dbReference type="AlphaFoldDB" id="A0A160MEV9"/>